<name>A0AAJ2VDG0_DELAC</name>
<dbReference type="Proteomes" id="UP001287445">
    <property type="component" value="Unassembled WGS sequence"/>
</dbReference>
<comment type="caution">
    <text evidence="1">The sequence shown here is derived from an EMBL/GenBank/DDBJ whole genome shotgun (WGS) entry which is preliminary data.</text>
</comment>
<evidence type="ECO:0000313" key="1">
    <source>
        <dbReference type="EMBL" id="MDX4954807.1"/>
    </source>
</evidence>
<dbReference type="AlphaFoldDB" id="A0AAJ2VDG0"/>
<organism evidence="1 2">
    <name type="scientific">Delftia acidovorans</name>
    <name type="common">Pseudomonas acidovorans</name>
    <name type="synonym">Comamonas acidovorans</name>
    <dbReference type="NCBI Taxonomy" id="80866"/>
    <lineage>
        <taxon>Bacteria</taxon>
        <taxon>Pseudomonadati</taxon>
        <taxon>Pseudomonadota</taxon>
        <taxon>Betaproteobacteria</taxon>
        <taxon>Burkholderiales</taxon>
        <taxon>Comamonadaceae</taxon>
        <taxon>Delftia</taxon>
    </lineage>
</organism>
<proteinExistence type="predicted"/>
<protein>
    <recommendedName>
        <fullName evidence="3">Lipoprotein</fullName>
    </recommendedName>
</protein>
<dbReference type="EMBL" id="JAWWMZ010000005">
    <property type="protein sequence ID" value="MDX4954807.1"/>
    <property type="molecule type" value="Genomic_DNA"/>
</dbReference>
<sequence length="91" mass="10202">MKKITRFMGPIFAATLVACSYEPTGRWEATDTVNIYSNNDHPLVIAFVVEKGEICAISEDIIIRKDLGYAQVSCEKGRGWDKSGRFKKISD</sequence>
<evidence type="ECO:0008006" key="3">
    <source>
        <dbReference type="Google" id="ProtNLM"/>
    </source>
</evidence>
<reference evidence="1" key="1">
    <citation type="submission" date="2023-11" db="EMBL/GenBank/DDBJ databases">
        <title>Identification and selenium tolerance of Delftia acidovorans R3-25.</title>
        <authorList>
            <person name="Zhang S."/>
            <person name="Liu Y."/>
            <person name="Guo Y."/>
        </authorList>
    </citation>
    <scope>NUCLEOTIDE SEQUENCE</scope>
    <source>
        <strain evidence="1">R3-25</strain>
    </source>
</reference>
<dbReference type="PROSITE" id="PS51257">
    <property type="entry name" value="PROKAR_LIPOPROTEIN"/>
    <property type="match status" value="1"/>
</dbReference>
<dbReference type="RefSeq" id="WP_157760026.1">
    <property type="nucleotide sequence ID" value="NZ_CP022656.1"/>
</dbReference>
<accession>A0AAJ2VDG0</accession>
<evidence type="ECO:0000313" key="2">
    <source>
        <dbReference type="Proteomes" id="UP001287445"/>
    </source>
</evidence>
<gene>
    <name evidence="1" type="ORF">SGN30_15440</name>
</gene>